<gene>
    <name evidence="1" type="ORF">Q9L58_010451</name>
</gene>
<evidence type="ECO:0008006" key="3">
    <source>
        <dbReference type="Google" id="ProtNLM"/>
    </source>
</evidence>
<name>A0ABR3G4I6_9PEZI</name>
<organism evidence="1 2">
    <name type="scientific">Discina gigas</name>
    <dbReference type="NCBI Taxonomy" id="1032678"/>
    <lineage>
        <taxon>Eukaryota</taxon>
        <taxon>Fungi</taxon>
        <taxon>Dikarya</taxon>
        <taxon>Ascomycota</taxon>
        <taxon>Pezizomycotina</taxon>
        <taxon>Pezizomycetes</taxon>
        <taxon>Pezizales</taxon>
        <taxon>Discinaceae</taxon>
        <taxon>Discina</taxon>
    </lineage>
</organism>
<dbReference type="Proteomes" id="UP001447188">
    <property type="component" value="Unassembled WGS sequence"/>
</dbReference>
<dbReference type="Gene3D" id="3.20.20.190">
    <property type="entry name" value="Phosphatidylinositol (PI) phosphodiesterase"/>
    <property type="match status" value="1"/>
</dbReference>
<keyword evidence="2" id="KW-1185">Reference proteome</keyword>
<evidence type="ECO:0000313" key="1">
    <source>
        <dbReference type="EMBL" id="KAL0630700.1"/>
    </source>
</evidence>
<dbReference type="PANTHER" id="PTHR13593:SF143">
    <property type="entry name" value="PHOSPHATIDYLINOSITOL-SPECIFIC PHOSPHOLIPASE C X DOMAIN-CONTAINING PROTEIN"/>
    <property type="match status" value="1"/>
</dbReference>
<dbReference type="InterPro" id="IPR051057">
    <property type="entry name" value="PI-PLC_domain"/>
</dbReference>
<proteinExistence type="predicted"/>
<protein>
    <recommendedName>
        <fullName evidence="3">PLC-like phosphodiesterase</fullName>
    </recommendedName>
</protein>
<accession>A0ABR3G4I6</accession>
<sequence>MGQGGGINLINGTPYDWKKSNQTSYQVNWNFPDTIKSGTTATIYIEWNQGLFVTETDTTANVTYTLGTTAYRFDLQARRPNKAFVVQAYLADIATDNNARGDTINIGFIHDGDVYFILSGSGGNFTSSNMSKPWMQRNLGRLGRRALRDICMPGTHNAGMSTKTDGTALASANNVLCQSVSVLGQLFAGSRYLDIRPVIGGEANEFFTGHYTNAGIVGWQGWSGQSMKDIIGEINAFTALCHELIIINLSHDFNKNAGFRSLYDDEWKRLFRDLTRLNNRYTAPNASTVILSNLPLSSFIGANKAAVIILVDPSLQVPLKAFPNRGFYASSQLNVIDRYSNTIDPQHMIETQITEMKNAPPSAFFLLSWTLTQASLRDVVLDDLMVIAEAVNMKLYTKLLPACSRTAFPNVIYIDFIKGANRDIAALAMAVNSLFGP</sequence>
<dbReference type="SUPFAM" id="SSF51695">
    <property type="entry name" value="PLC-like phosphodiesterases"/>
    <property type="match status" value="1"/>
</dbReference>
<dbReference type="InterPro" id="IPR017946">
    <property type="entry name" value="PLC-like_Pdiesterase_TIM-brl"/>
</dbReference>
<dbReference type="EMBL" id="JBBBZM010000412">
    <property type="protein sequence ID" value="KAL0630700.1"/>
    <property type="molecule type" value="Genomic_DNA"/>
</dbReference>
<comment type="caution">
    <text evidence="1">The sequence shown here is derived from an EMBL/GenBank/DDBJ whole genome shotgun (WGS) entry which is preliminary data.</text>
</comment>
<evidence type="ECO:0000313" key="2">
    <source>
        <dbReference type="Proteomes" id="UP001447188"/>
    </source>
</evidence>
<dbReference type="PANTHER" id="PTHR13593">
    <property type="match status" value="1"/>
</dbReference>
<reference evidence="1 2" key="1">
    <citation type="submission" date="2024-02" db="EMBL/GenBank/DDBJ databases">
        <title>Discinaceae phylogenomics.</title>
        <authorList>
            <person name="Dirks A.C."/>
            <person name="James T.Y."/>
        </authorList>
    </citation>
    <scope>NUCLEOTIDE SEQUENCE [LARGE SCALE GENOMIC DNA]</scope>
    <source>
        <strain evidence="1 2">ACD0624</strain>
    </source>
</reference>